<accession>A0A8J2X145</accession>
<name>A0A8J2X145_9STRA</name>
<dbReference type="EMBL" id="CAKKNE010000002">
    <property type="protein sequence ID" value="CAH0370076.1"/>
    <property type="molecule type" value="Genomic_DNA"/>
</dbReference>
<organism evidence="4 5">
    <name type="scientific">Pelagomonas calceolata</name>
    <dbReference type="NCBI Taxonomy" id="35677"/>
    <lineage>
        <taxon>Eukaryota</taxon>
        <taxon>Sar</taxon>
        <taxon>Stramenopiles</taxon>
        <taxon>Ochrophyta</taxon>
        <taxon>Pelagophyceae</taxon>
        <taxon>Pelagomonadales</taxon>
        <taxon>Pelagomonadaceae</taxon>
        <taxon>Pelagomonas</taxon>
    </lineage>
</organism>
<keyword evidence="2" id="KW-1133">Transmembrane helix</keyword>
<keyword evidence="2" id="KW-0812">Transmembrane</keyword>
<feature type="transmembrane region" description="Helical" evidence="2">
    <location>
        <begin position="399"/>
        <end position="421"/>
    </location>
</feature>
<evidence type="ECO:0008006" key="6">
    <source>
        <dbReference type="Google" id="ProtNLM"/>
    </source>
</evidence>
<comment type="caution">
    <text evidence="4">The sequence shown here is derived from an EMBL/GenBank/DDBJ whole genome shotgun (WGS) entry which is preliminary data.</text>
</comment>
<keyword evidence="2" id="KW-0472">Membrane</keyword>
<evidence type="ECO:0000256" key="3">
    <source>
        <dbReference type="SAM" id="SignalP"/>
    </source>
</evidence>
<reference evidence="4" key="1">
    <citation type="submission" date="2021-11" db="EMBL/GenBank/DDBJ databases">
        <authorList>
            <consortium name="Genoscope - CEA"/>
            <person name="William W."/>
        </authorList>
    </citation>
    <scope>NUCLEOTIDE SEQUENCE</scope>
</reference>
<feature type="chain" id="PRO_5035217291" description="SMP-30/Gluconolactonase/LRE-like region domain-containing protein" evidence="3">
    <location>
        <begin position="20"/>
        <end position="470"/>
    </location>
</feature>
<protein>
    <recommendedName>
        <fullName evidence="6">SMP-30/Gluconolactonase/LRE-like region domain-containing protein</fullName>
    </recommendedName>
</protein>
<feature type="compositionally biased region" description="Acidic residues" evidence="1">
    <location>
        <begin position="444"/>
        <end position="453"/>
    </location>
</feature>
<keyword evidence="3" id="KW-0732">Signal</keyword>
<keyword evidence="5" id="KW-1185">Reference proteome</keyword>
<feature type="region of interest" description="Disordered" evidence="1">
    <location>
        <begin position="431"/>
        <end position="453"/>
    </location>
</feature>
<evidence type="ECO:0000256" key="1">
    <source>
        <dbReference type="SAM" id="MobiDB-lite"/>
    </source>
</evidence>
<dbReference type="AlphaFoldDB" id="A0A8J2X145"/>
<sequence>MGLLPKALLLALTPPATRAGHHAYDALACAASAPWCVVADAKRDQVLVLDLESKALAAVWGQGTAGAGSVWAAGLDEPRSLAVIRDDQLILVGQRGGLAALRTSTLDVSSLNCGWHRDWGAPVSLAVDARGGAVRGRKAGTLVAYALWADGRARSCDLDANGRVVDARDAVAFDAVDKPRARTLAFDAGRGELYVGAHGRLLVADPKVIGSGVPVASTAVDAPGRLFFDAVAWRGPDHGAALDGDNGDDVRAASGSLAAYDAGRGALWARPDADSDFVAVVSGSAPFKRGAAAANLVARDDAACSLVVLDGATVHCVSSDREVATVVELPSGDVPRCERAACLPWPATFPPKPTAAPVTYAPSSAPSRRPTYAPTPDPTAVTTAPFAASAPSDAAWWGLAYRFAPPVLSGGVLGLVLYLVVRRCRGGNKPVGKGGYARAKSAEDDSLDDEDLSDADFESVVRSTELRAFV</sequence>
<evidence type="ECO:0000313" key="4">
    <source>
        <dbReference type="EMBL" id="CAH0370076.1"/>
    </source>
</evidence>
<dbReference type="SUPFAM" id="SSF50956">
    <property type="entry name" value="Thermostable phytase (3-phytase)"/>
    <property type="match status" value="1"/>
</dbReference>
<proteinExistence type="predicted"/>
<evidence type="ECO:0000313" key="5">
    <source>
        <dbReference type="Proteomes" id="UP000789595"/>
    </source>
</evidence>
<evidence type="ECO:0000256" key="2">
    <source>
        <dbReference type="SAM" id="Phobius"/>
    </source>
</evidence>
<gene>
    <name evidence="4" type="ORF">PECAL_2P32260</name>
</gene>
<dbReference type="Proteomes" id="UP000789595">
    <property type="component" value="Unassembled WGS sequence"/>
</dbReference>
<feature type="signal peptide" evidence="3">
    <location>
        <begin position="1"/>
        <end position="19"/>
    </location>
</feature>